<dbReference type="Gramene" id="OIT39259">
    <property type="protein sequence ID" value="OIT39259"/>
    <property type="gene ID" value="A4A49_59468"/>
</dbReference>
<evidence type="ECO:0000313" key="2">
    <source>
        <dbReference type="EMBL" id="OIT39259.1"/>
    </source>
</evidence>
<dbReference type="InterPro" id="IPR054722">
    <property type="entry name" value="PolX-like_BBD"/>
</dbReference>
<dbReference type="PANTHER" id="PTHR34222">
    <property type="entry name" value="GAG_PRE-INTEGRS DOMAIN-CONTAINING PROTEIN"/>
    <property type="match status" value="1"/>
</dbReference>
<feature type="domain" description="Retrovirus-related Pol polyprotein from transposon TNT 1-94-like beta-barrel" evidence="1">
    <location>
        <begin position="133"/>
        <end position="210"/>
    </location>
</feature>
<comment type="caution">
    <text evidence="2">The sequence shown here is derived from an EMBL/GenBank/DDBJ whole genome shotgun (WGS) entry which is preliminary data.</text>
</comment>
<evidence type="ECO:0000313" key="3">
    <source>
        <dbReference type="Proteomes" id="UP000187609"/>
    </source>
</evidence>
<dbReference type="Pfam" id="PF22936">
    <property type="entry name" value="Pol_BBD"/>
    <property type="match status" value="1"/>
</dbReference>
<feature type="non-terminal residue" evidence="2">
    <location>
        <position position="1"/>
    </location>
</feature>
<gene>
    <name evidence="2" type="ORF">A4A49_59468</name>
</gene>
<dbReference type="AlphaFoldDB" id="A0A314LDW2"/>
<organism evidence="2 3">
    <name type="scientific">Nicotiana attenuata</name>
    <name type="common">Coyote tobacco</name>
    <dbReference type="NCBI Taxonomy" id="49451"/>
    <lineage>
        <taxon>Eukaryota</taxon>
        <taxon>Viridiplantae</taxon>
        <taxon>Streptophyta</taxon>
        <taxon>Embryophyta</taxon>
        <taxon>Tracheophyta</taxon>
        <taxon>Spermatophyta</taxon>
        <taxon>Magnoliopsida</taxon>
        <taxon>eudicotyledons</taxon>
        <taxon>Gunneridae</taxon>
        <taxon>Pentapetalae</taxon>
        <taxon>asterids</taxon>
        <taxon>lamiids</taxon>
        <taxon>Solanales</taxon>
        <taxon>Solanaceae</taxon>
        <taxon>Nicotianoideae</taxon>
        <taxon>Nicotianeae</taxon>
        <taxon>Nicotiana</taxon>
    </lineage>
</organism>
<protein>
    <recommendedName>
        <fullName evidence="1">Retrovirus-related Pol polyprotein from transposon TNT 1-94-like beta-barrel domain-containing protein</fullName>
    </recommendedName>
</protein>
<proteinExistence type="predicted"/>
<reference evidence="2" key="1">
    <citation type="submission" date="2016-11" db="EMBL/GenBank/DDBJ databases">
        <title>The genome of Nicotiana attenuata.</title>
        <authorList>
            <person name="Xu S."/>
            <person name="Brockmoeller T."/>
            <person name="Gaquerel E."/>
            <person name="Navarro A."/>
            <person name="Kuhl H."/>
            <person name="Gase K."/>
            <person name="Ling Z."/>
            <person name="Zhou W."/>
            <person name="Kreitzer C."/>
            <person name="Stanke M."/>
            <person name="Tang H."/>
            <person name="Lyons E."/>
            <person name="Pandey P."/>
            <person name="Pandey S.P."/>
            <person name="Timmermann B."/>
            <person name="Baldwin I.T."/>
        </authorList>
    </citation>
    <scope>NUCLEOTIDE SEQUENCE [LARGE SCALE GENOMIC DNA]</scope>
    <source>
        <strain evidence="2">UT</strain>
    </source>
</reference>
<accession>A0A314LDW2</accession>
<dbReference type="PANTHER" id="PTHR34222:SF82">
    <property type="entry name" value="CCHC-TYPE DOMAIN-CONTAINING PROTEIN"/>
    <property type="match status" value="1"/>
</dbReference>
<dbReference type="Proteomes" id="UP000187609">
    <property type="component" value="Unassembled WGS sequence"/>
</dbReference>
<name>A0A314LDW2_NICAT</name>
<evidence type="ECO:0000259" key="1">
    <source>
        <dbReference type="Pfam" id="PF22936"/>
    </source>
</evidence>
<keyword evidence="3" id="KW-1185">Reference proteome</keyword>
<dbReference type="EMBL" id="MJEQ01000127">
    <property type="protein sequence ID" value="OIT39259.1"/>
    <property type="molecule type" value="Genomic_DNA"/>
</dbReference>
<sequence>NDITSFVSTRGGFQQKPKKTFNLVCDYCNYKGHTRENYFKLNGYPADFKHKKKGSSYPPTANFAGNMVVLDLIMYLLASMISTPLPSAPYFTPEQYRQILHMLEKVNEESVCSAQPPPAGIFALISSIVDDRWIIDIGATNHMVGNSNMLTELNKESNLKGGNVHLRNGNVVSIENTWKSRIFKNQDLQNVLHIPDFKFNHLSVSKLTKELMCCVAFFS</sequence>